<gene>
    <name evidence="9 11" type="ORF">BDZ99DRAFT_439991</name>
</gene>
<dbReference type="Pfam" id="PF20684">
    <property type="entry name" value="Fung_rhodopsin"/>
    <property type="match status" value="1"/>
</dbReference>
<feature type="compositionally biased region" description="Basic and acidic residues" evidence="6">
    <location>
        <begin position="369"/>
        <end position="378"/>
    </location>
</feature>
<protein>
    <recommendedName>
        <fullName evidence="8">Rhodopsin domain-containing protein</fullName>
    </recommendedName>
</protein>
<dbReference type="PANTHER" id="PTHR33048">
    <property type="entry name" value="PTH11-LIKE INTEGRAL MEMBRANE PROTEIN (AFU_ORTHOLOGUE AFUA_5G11245)"/>
    <property type="match status" value="1"/>
</dbReference>
<keyword evidence="2 7" id="KW-0812">Transmembrane</keyword>
<feature type="transmembrane region" description="Helical" evidence="7">
    <location>
        <begin position="60"/>
        <end position="81"/>
    </location>
</feature>
<evidence type="ECO:0000256" key="3">
    <source>
        <dbReference type="ARBA" id="ARBA00022989"/>
    </source>
</evidence>
<name>A0A6A6YUS1_9PEZI</name>
<evidence type="ECO:0000256" key="1">
    <source>
        <dbReference type="ARBA" id="ARBA00004141"/>
    </source>
</evidence>
<evidence type="ECO:0000313" key="11">
    <source>
        <dbReference type="RefSeq" id="XP_033579646.1"/>
    </source>
</evidence>
<sequence length="577" mass="63268">MFLPRSIGDVAPPEPRSRAQNNPTLLFSWWCTCFSLVIILFRLSGRYVRNERLFKEDKIIALSIIPLFVRMAFVHVVLLYGTNNVNITDMSNEAIHRRELGSRMVLGARIFYAMFIWVAKLTVAEFLQRLTVRFWKRSYEIGLKGIRIFLAATFVAVVISTLAECQPFDHYWQVSPDPGPQCRQGYANLITMGVADMITDTLLVVFPIPIIVQSAMPLKRKFSLVFLFSMSLALIAITGARVPSVIAHQGGQQFRTVFASGEILAATAVSNAIILGSFLRDRGIKKAKFKFGSTTDSMERPATRRPTLQQWGSDEDLIRDMGYRLNPDLHQQKNVPRPAPVANIDLLKNGGNGAPFTGKDWQFPNSPVEARDSEESDLKAPVPEDPLPSPRDLRVIPPRRNVSFFDVGGLLEEGSLPSVRSSTITATTNNISPTSPTSVHDFATTRRGSRALLSDLGGLLSHGSFPRRSSRPSQSEENHEMTTTRNGKAAKPPPSPPTGVIGPMLTRHETLVSLQDAGGLLTSGGSQPDSSSRSSKRSSLKPPSSSSHGVGHSLTRQGTIQSLQDVGGLLSPNKSTG</sequence>
<feature type="region of interest" description="Disordered" evidence="6">
    <location>
        <begin position="518"/>
        <end position="577"/>
    </location>
</feature>
<feature type="compositionally biased region" description="Low complexity" evidence="6">
    <location>
        <begin position="456"/>
        <end position="473"/>
    </location>
</feature>
<reference evidence="11" key="3">
    <citation type="submission" date="2025-04" db="UniProtKB">
        <authorList>
            <consortium name="RefSeq"/>
        </authorList>
    </citation>
    <scope>IDENTIFICATION</scope>
    <source>
        <strain evidence="11">CBS 304.34</strain>
    </source>
</reference>
<dbReference type="GO" id="GO:0016020">
    <property type="term" value="C:membrane"/>
    <property type="evidence" value="ECO:0007669"/>
    <property type="project" value="UniProtKB-SubCell"/>
</dbReference>
<proteinExistence type="inferred from homology"/>
<organism evidence="9">
    <name type="scientific">Mytilinidion resinicola</name>
    <dbReference type="NCBI Taxonomy" id="574789"/>
    <lineage>
        <taxon>Eukaryota</taxon>
        <taxon>Fungi</taxon>
        <taxon>Dikarya</taxon>
        <taxon>Ascomycota</taxon>
        <taxon>Pezizomycotina</taxon>
        <taxon>Dothideomycetes</taxon>
        <taxon>Pleosporomycetidae</taxon>
        <taxon>Mytilinidiales</taxon>
        <taxon>Mytilinidiaceae</taxon>
        <taxon>Mytilinidion</taxon>
    </lineage>
</organism>
<dbReference type="OrthoDB" id="5398233at2759"/>
<feature type="transmembrane region" description="Helical" evidence="7">
    <location>
        <begin position="148"/>
        <end position="169"/>
    </location>
</feature>
<dbReference type="PANTHER" id="PTHR33048:SF19">
    <property type="entry name" value="MEMBRANE PROTEIN PTH11-LIKE, PUTATIVE (AFU_ORTHOLOGUE AFUA_1G14080)-RELATED"/>
    <property type="match status" value="1"/>
</dbReference>
<dbReference type="AlphaFoldDB" id="A0A6A6YUS1"/>
<keyword evidence="10" id="KW-1185">Reference proteome</keyword>
<feature type="compositionally biased region" description="Low complexity" evidence="6">
    <location>
        <begin position="523"/>
        <end position="533"/>
    </location>
</feature>
<evidence type="ECO:0000256" key="6">
    <source>
        <dbReference type="SAM" id="MobiDB-lite"/>
    </source>
</evidence>
<comment type="similarity">
    <text evidence="5">Belongs to the SAT4 family.</text>
</comment>
<feature type="transmembrane region" description="Helical" evidence="7">
    <location>
        <begin position="189"/>
        <end position="212"/>
    </location>
</feature>
<feature type="compositionally biased region" description="Low complexity" evidence="6">
    <location>
        <begin position="540"/>
        <end position="553"/>
    </location>
</feature>
<evidence type="ECO:0000259" key="8">
    <source>
        <dbReference type="Pfam" id="PF20684"/>
    </source>
</evidence>
<feature type="transmembrane region" description="Helical" evidence="7">
    <location>
        <begin position="110"/>
        <end position="127"/>
    </location>
</feature>
<feature type="region of interest" description="Disordered" evidence="6">
    <location>
        <begin position="355"/>
        <end position="394"/>
    </location>
</feature>
<feature type="region of interest" description="Disordered" evidence="6">
    <location>
        <begin position="456"/>
        <end position="503"/>
    </location>
</feature>
<dbReference type="InterPro" id="IPR049326">
    <property type="entry name" value="Rhodopsin_dom_fungi"/>
</dbReference>
<feature type="transmembrane region" description="Helical" evidence="7">
    <location>
        <begin position="27"/>
        <end position="48"/>
    </location>
</feature>
<keyword evidence="3 7" id="KW-1133">Transmembrane helix</keyword>
<reference evidence="11" key="2">
    <citation type="submission" date="2020-04" db="EMBL/GenBank/DDBJ databases">
        <authorList>
            <consortium name="NCBI Genome Project"/>
        </authorList>
    </citation>
    <scope>NUCLEOTIDE SEQUENCE</scope>
    <source>
        <strain evidence="11">CBS 304.34</strain>
    </source>
</reference>
<dbReference type="InterPro" id="IPR052337">
    <property type="entry name" value="SAT4-like"/>
</dbReference>
<evidence type="ECO:0000256" key="5">
    <source>
        <dbReference type="ARBA" id="ARBA00038359"/>
    </source>
</evidence>
<dbReference type="Proteomes" id="UP000504636">
    <property type="component" value="Unplaced"/>
</dbReference>
<dbReference type="RefSeq" id="XP_033579646.1">
    <property type="nucleotide sequence ID" value="XM_033717686.1"/>
</dbReference>
<feature type="transmembrane region" description="Helical" evidence="7">
    <location>
        <begin position="224"/>
        <end position="246"/>
    </location>
</feature>
<keyword evidence="4 7" id="KW-0472">Membrane</keyword>
<reference evidence="9 11" key="1">
    <citation type="journal article" date="2020" name="Stud. Mycol.">
        <title>101 Dothideomycetes genomes: a test case for predicting lifestyles and emergence of pathogens.</title>
        <authorList>
            <person name="Haridas S."/>
            <person name="Albert R."/>
            <person name="Binder M."/>
            <person name="Bloem J."/>
            <person name="Labutti K."/>
            <person name="Salamov A."/>
            <person name="Andreopoulos B."/>
            <person name="Baker S."/>
            <person name="Barry K."/>
            <person name="Bills G."/>
            <person name="Bluhm B."/>
            <person name="Cannon C."/>
            <person name="Castanera R."/>
            <person name="Culley D."/>
            <person name="Daum C."/>
            <person name="Ezra D."/>
            <person name="Gonzalez J."/>
            <person name="Henrissat B."/>
            <person name="Kuo A."/>
            <person name="Liang C."/>
            <person name="Lipzen A."/>
            <person name="Lutzoni F."/>
            <person name="Magnuson J."/>
            <person name="Mondo S."/>
            <person name="Nolan M."/>
            <person name="Ohm R."/>
            <person name="Pangilinan J."/>
            <person name="Park H.-J."/>
            <person name="Ramirez L."/>
            <person name="Alfaro M."/>
            <person name="Sun H."/>
            <person name="Tritt A."/>
            <person name="Yoshinaga Y."/>
            <person name="Zwiers L.-H."/>
            <person name="Turgeon B."/>
            <person name="Goodwin S."/>
            <person name="Spatafora J."/>
            <person name="Crous P."/>
            <person name="Grigoriev I."/>
        </authorList>
    </citation>
    <scope>NUCLEOTIDE SEQUENCE</scope>
    <source>
        <strain evidence="9 11">CBS 304.34</strain>
    </source>
</reference>
<evidence type="ECO:0000313" key="10">
    <source>
        <dbReference type="Proteomes" id="UP000504636"/>
    </source>
</evidence>
<dbReference type="GeneID" id="54458579"/>
<evidence type="ECO:0000313" key="9">
    <source>
        <dbReference type="EMBL" id="KAF2812682.1"/>
    </source>
</evidence>
<feature type="transmembrane region" description="Helical" evidence="7">
    <location>
        <begin position="258"/>
        <end position="279"/>
    </location>
</feature>
<dbReference type="EMBL" id="MU003697">
    <property type="protein sequence ID" value="KAF2812682.1"/>
    <property type="molecule type" value="Genomic_DNA"/>
</dbReference>
<evidence type="ECO:0000256" key="2">
    <source>
        <dbReference type="ARBA" id="ARBA00022692"/>
    </source>
</evidence>
<feature type="domain" description="Rhodopsin" evidence="8">
    <location>
        <begin position="42"/>
        <end position="248"/>
    </location>
</feature>
<feature type="compositionally biased region" description="Polar residues" evidence="6">
    <location>
        <begin position="554"/>
        <end position="564"/>
    </location>
</feature>
<evidence type="ECO:0000256" key="4">
    <source>
        <dbReference type="ARBA" id="ARBA00023136"/>
    </source>
</evidence>
<accession>A0A6A6YUS1</accession>
<comment type="subcellular location">
    <subcellularLocation>
        <location evidence="1">Membrane</location>
        <topology evidence="1">Multi-pass membrane protein</topology>
    </subcellularLocation>
</comment>
<evidence type="ECO:0000256" key="7">
    <source>
        <dbReference type="SAM" id="Phobius"/>
    </source>
</evidence>